<evidence type="ECO:0000313" key="2">
    <source>
        <dbReference type="EMBL" id="QCI64986.1"/>
    </source>
</evidence>
<evidence type="ECO:0000313" key="3">
    <source>
        <dbReference type="Proteomes" id="UP000298781"/>
    </source>
</evidence>
<gene>
    <name evidence="2" type="ORF">E8M01_12585</name>
</gene>
<dbReference type="KEGG" id="pstg:E8M01_12585"/>
<feature type="transmembrane region" description="Helical" evidence="1">
    <location>
        <begin position="43"/>
        <end position="62"/>
    </location>
</feature>
<keyword evidence="1" id="KW-0472">Membrane</keyword>
<protein>
    <submittedName>
        <fullName evidence="2">Uncharacterized protein</fullName>
    </submittedName>
</protein>
<name>A0A4D7B5J6_9HYPH</name>
<proteinExistence type="predicted"/>
<dbReference type="OrthoDB" id="9896970at2"/>
<dbReference type="Proteomes" id="UP000298781">
    <property type="component" value="Chromosome"/>
</dbReference>
<dbReference type="AlphaFoldDB" id="A0A4D7B5J6"/>
<dbReference type="RefSeq" id="WP_136960436.1">
    <property type="nucleotide sequence ID" value="NZ_CP039690.1"/>
</dbReference>
<accession>A0A4D7B5J6</accession>
<keyword evidence="1" id="KW-0812">Transmembrane</keyword>
<keyword evidence="3" id="KW-1185">Reference proteome</keyword>
<evidence type="ECO:0000256" key="1">
    <source>
        <dbReference type="SAM" id="Phobius"/>
    </source>
</evidence>
<keyword evidence="1" id="KW-1133">Transmembrane helix</keyword>
<reference evidence="2 3" key="1">
    <citation type="submission" date="2019-04" db="EMBL/GenBank/DDBJ databases">
        <title>Phreatobacter aquaticus sp. nov.</title>
        <authorList>
            <person name="Choi A."/>
        </authorList>
    </citation>
    <scope>NUCLEOTIDE SEQUENCE [LARGE SCALE GENOMIC DNA]</scope>
    <source>
        <strain evidence="2 3">KCTC 52518</strain>
    </source>
</reference>
<organism evidence="2 3">
    <name type="scientific">Phreatobacter stygius</name>
    <dbReference type="NCBI Taxonomy" id="1940610"/>
    <lineage>
        <taxon>Bacteria</taxon>
        <taxon>Pseudomonadati</taxon>
        <taxon>Pseudomonadota</taxon>
        <taxon>Alphaproteobacteria</taxon>
        <taxon>Hyphomicrobiales</taxon>
        <taxon>Phreatobacteraceae</taxon>
        <taxon>Phreatobacter</taxon>
    </lineage>
</organism>
<feature type="transmembrane region" description="Helical" evidence="1">
    <location>
        <begin position="12"/>
        <end position="31"/>
    </location>
</feature>
<sequence length="94" mass="9819">MTDDTSRTIPITGLVFVLVMLVAGLALALLLKAYPGLGETVPGLMWLLVAALVFDVAVNALATRGVAQALTMPWRVGGFCAGAVVQHFTSTYAL</sequence>
<dbReference type="EMBL" id="CP039690">
    <property type="protein sequence ID" value="QCI64986.1"/>
    <property type="molecule type" value="Genomic_DNA"/>
</dbReference>